<evidence type="ECO:0000256" key="3">
    <source>
        <dbReference type="ARBA" id="ARBA00022737"/>
    </source>
</evidence>
<keyword evidence="2 5" id="KW-0853">WD repeat</keyword>
<feature type="compositionally biased region" description="Basic and acidic residues" evidence="6">
    <location>
        <begin position="488"/>
        <end position="499"/>
    </location>
</feature>
<evidence type="ECO:0000256" key="4">
    <source>
        <dbReference type="ARBA" id="ARBA00023242"/>
    </source>
</evidence>
<feature type="compositionally biased region" description="Basic and acidic residues" evidence="6">
    <location>
        <begin position="432"/>
        <end position="441"/>
    </location>
</feature>
<dbReference type="Gene3D" id="2.130.10.10">
    <property type="entry name" value="YVTN repeat-like/Quinoprotein amine dehydrogenase"/>
    <property type="match status" value="1"/>
</dbReference>
<protein>
    <submittedName>
        <fullName evidence="7 8">Retinoblastoma-binding protein</fullName>
    </submittedName>
</protein>
<dbReference type="PROSITE" id="PS00678">
    <property type="entry name" value="WD_REPEATS_1"/>
    <property type="match status" value="1"/>
</dbReference>
<dbReference type="EMBL" id="IACT01003903">
    <property type="protein sequence ID" value="LAC23121.1"/>
    <property type="molecule type" value="mRNA"/>
</dbReference>
<dbReference type="InterPro" id="IPR037850">
    <property type="entry name" value="RBBP5/Swd1"/>
</dbReference>
<evidence type="ECO:0000256" key="6">
    <source>
        <dbReference type="SAM" id="MobiDB-lite"/>
    </source>
</evidence>
<dbReference type="GO" id="GO:0048188">
    <property type="term" value="C:Set1C/COMPASS complex"/>
    <property type="evidence" value="ECO:0007669"/>
    <property type="project" value="InterPro"/>
</dbReference>
<dbReference type="PANTHER" id="PTHR44040">
    <property type="entry name" value="RETINOBLASTOMA-BINDING PROTEIN 5"/>
    <property type="match status" value="1"/>
</dbReference>
<feature type="compositionally biased region" description="Basic and acidic residues" evidence="6">
    <location>
        <begin position="355"/>
        <end position="368"/>
    </location>
</feature>
<name>A0A2P2I8C0_9CRUS</name>
<sequence>MNIELLESFGQNYPEEFDGSLDSVSLAVTCAFNRQGALLAVGCNDGRIVIWDFLTRGIAKIISAHVHPVCSVSWSRKGHKLLSVSTDNNVCVWDVLTGDCDVKYRFPSPIMKVQFHPRNGKLFLVCPMRHQVVLVNSDGTHKLLPLDDPSDVTLVAAFDRRGSYIYCGNSRGKILVLTCPDLEIKASFRIGPATSTAAVKSIEFARRTEYFLVNSGDRVIRVYDASEVLAAGIDGEPEPSQRLQDLVNKTLWKKCCFSGDAEYICAGSARQHSLYIWERSVGNLVKILHGTKGEMLLDVVWHPIRPLLASISSGVVSVWAQNQVENWSAFAPDFKELDENVEYEEKESEFDQTDEDRSVEMSTEKREEDVDVDVTNIEPVMAFCSSDEEDNTAEPPLLYLPITPDIEEPEEGWGPEGAPDEGGTGGSGNKRGAGDAKENASPKKKRPKTFDIGLENAPVDEVHPLSNSRGNKEKGAGGGGKKGGRSGGKAEAKKDRKKH</sequence>
<organism evidence="7">
    <name type="scientific">Hirondellea gigas</name>
    <dbReference type="NCBI Taxonomy" id="1518452"/>
    <lineage>
        <taxon>Eukaryota</taxon>
        <taxon>Metazoa</taxon>
        <taxon>Ecdysozoa</taxon>
        <taxon>Arthropoda</taxon>
        <taxon>Crustacea</taxon>
        <taxon>Multicrustacea</taxon>
        <taxon>Malacostraca</taxon>
        <taxon>Eumalacostraca</taxon>
        <taxon>Peracarida</taxon>
        <taxon>Amphipoda</taxon>
        <taxon>Amphilochidea</taxon>
        <taxon>Lysianassida</taxon>
        <taxon>Lysianassidira</taxon>
        <taxon>Lysianassoidea</taxon>
        <taxon>Lysianassidae</taxon>
        <taxon>Hirondellea</taxon>
    </lineage>
</organism>
<dbReference type="PROSITE" id="PS50294">
    <property type="entry name" value="WD_REPEATS_REGION"/>
    <property type="match status" value="1"/>
</dbReference>
<comment type="subcellular location">
    <subcellularLocation>
        <location evidence="1">Nucleus</location>
    </subcellularLocation>
</comment>
<evidence type="ECO:0000256" key="5">
    <source>
        <dbReference type="PROSITE-ProRule" id="PRU00221"/>
    </source>
</evidence>
<feature type="repeat" description="WD" evidence="5">
    <location>
        <begin position="62"/>
        <end position="103"/>
    </location>
</feature>
<evidence type="ECO:0000313" key="7">
    <source>
        <dbReference type="EMBL" id="LAB70261.1"/>
    </source>
</evidence>
<dbReference type="SMART" id="SM00320">
    <property type="entry name" value="WD40"/>
    <property type="match status" value="6"/>
</dbReference>
<proteinExistence type="evidence at transcript level"/>
<dbReference type="PROSITE" id="PS50082">
    <property type="entry name" value="WD_REPEATS_2"/>
    <property type="match status" value="1"/>
</dbReference>
<dbReference type="Pfam" id="PF00400">
    <property type="entry name" value="WD40"/>
    <property type="match status" value="2"/>
</dbReference>
<dbReference type="PANTHER" id="PTHR44040:SF1">
    <property type="entry name" value="RETINOBLASTOMA-BINDING PROTEIN 5"/>
    <property type="match status" value="1"/>
</dbReference>
<dbReference type="AlphaFoldDB" id="A0A2P2I8C0"/>
<keyword evidence="3" id="KW-0677">Repeat</keyword>
<feature type="compositionally biased region" description="Gly residues" evidence="6">
    <location>
        <begin position="476"/>
        <end position="487"/>
    </location>
</feature>
<evidence type="ECO:0000256" key="1">
    <source>
        <dbReference type="ARBA" id="ARBA00004123"/>
    </source>
</evidence>
<dbReference type="SUPFAM" id="SSF117289">
    <property type="entry name" value="Nucleoporin domain"/>
    <property type="match status" value="1"/>
</dbReference>
<dbReference type="EMBL" id="IACF01004672">
    <property type="protein sequence ID" value="LAB70261.1"/>
    <property type="molecule type" value="mRNA"/>
</dbReference>
<accession>A0A2P2I8C0</accession>
<reference evidence="8" key="1">
    <citation type="submission" date="2017-11" db="EMBL/GenBank/DDBJ databases">
        <title>The sensing device of the deep-sea amphipod.</title>
        <authorList>
            <person name="Kobayashi H."/>
            <person name="Nagahama T."/>
            <person name="Arai W."/>
            <person name="Sasagawa Y."/>
            <person name="Umeda M."/>
            <person name="Hayashi T."/>
            <person name="Nikaido I."/>
            <person name="Watanabe H."/>
            <person name="Oguri K."/>
            <person name="Kitazato H."/>
            <person name="Fujioka K."/>
            <person name="Kido Y."/>
            <person name="Takami H."/>
        </authorList>
    </citation>
    <scope>NUCLEOTIDE SEQUENCE</scope>
    <source>
        <tissue evidence="8">Whole body</tissue>
    </source>
</reference>
<keyword evidence="4" id="KW-0539">Nucleus</keyword>
<feature type="region of interest" description="Disordered" evidence="6">
    <location>
        <begin position="405"/>
        <end position="499"/>
    </location>
</feature>
<dbReference type="InterPro" id="IPR015943">
    <property type="entry name" value="WD40/YVTN_repeat-like_dom_sf"/>
</dbReference>
<feature type="region of interest" description="Disordered" evidence="6">
    <location>
        <begin position="342"/>
        <end position="371"/>
    </location>
</feature>
<dbReference type="InterPro" id="IPR019775">
    <property type="entry name" value="WD40_repeat_CS"/>
</dbReference>
<feature type="compositionally biased region" description="Acidic residues" evidence="6">
    <location>
        <begin position="342"/>
        <end position="354"/>
    </location>
</feature>
<evidence type="ECO:0000313" key="8">
    <source>
        <dbReference type="EMBL" id="LAC23121.1"/>
    </source>
</evidence>
<evidence type="ECO:0000256" key="2">
    <source>
        <dbReference type="ARBA" id="ARBA00022574"/>
    </source>
</evidence>
<feature type="compositionally biased region" description="Gly residues" evidence="6">
    <location>
        <begin position="420"/>
        <end position="431"/>
    </location>
</feature>
<reference evidence="7" key="2">
    <citation type="journal article" date="2018" name="Biosci. Biotechnol. Biochem.">
        <title>Polysaccharide hydrolase of the hadal zone amphipods Hirondellea gigas.</title>
        <authorList>
            <person name="Kobayashi H."/>
            <person name="Nagahama T."/>
            <person name="Arai W."/>
            <person name="Sasagawa Y."/>
            <person name="Umeda M."/>
            <person name="Hayashi T."/>
            <person name="Nikaido I."/>
            <person name="Watanabe H."/>
            <person name="Oguri K."/>
            <person name="Kitazato H."/>
            <person name="Fujioka K."/>
            <person name="Kido Y."/>
            <person name="Takami H."/>
        </authorList>
    </citation>
    <scope>NUCLEOTIDE SEQUENCE</scope>
    <source>
        <tissue evidence="7">Whole body</tissue>
    </source>
</reference>
<dbReference type="InterPro" id="IPR001680">
    <property type="entry name" value="WD40_rpt"/>
</dbReference>